<sequence length="344" mass="39097">MKAQPGSSCYVNYTEPLVPGDPIVFRRLYLCPKPLMEGFYAGFRMVIGLDGCHTKGFYKQQILTAVGLDINNGFYPLTWAVVEKENYETWRWFIECLISDLKIRNQEKCVIISDKQNGLEQVIHDLLPGTADFKRAMKKLKDFNENAHTWMIEHAESMDKSLITMLELTRSKVMKMIKDRLAAMSKKSGSLCIKIKKILDDNSKRREKAKNGETSSVADPVEGAADPVKQALNVALSEETEYPFVERRRDIDVRRGRGVDAIRGGRRTGFRAPRPAPIAWADHNEDDGIIEILSLPEQPQNDDNDVEILKVVQDTTIDPTVSQRETRRAKRAMLDYMTTLEGGE</sequence>
<dbReference type="EMBL" id="BAABME010003094">
    <property type="protein sequence ID" value="GAA0157394.1"/>
    <property type="molecule type" value="Genomic_DNA"/>
</dbReference>
<keyword evidence="4" id="KW-1185">Reference proteome</keyword>
<organism evidence="3 4">
    <name type="scientific">Lithospermum erythrorhizon</name>
    <name type="common">Purple gromwell</name>
    <name type="synonym">Lithospermum officinale var. erythrorhizon</name>
    <dbReference type="NCBI Taxonomy" id="34254"/>
    <lineage>
        <taxon>Eukaryota</taxon>
        <taxon>Viridiplantae</taxon>
        <taxon>Streptophyta</taxon>
        <taxon>Embryophyta</taxon>
        <taxon>Tracheophyta</taxon>
        <taxon>Spermatophyta</taxon>
        <taxon>Magnoliopsida</taxon>
        <taxon>eudicotyledons</taxon>
        <taxon>Gunneridae</taxon>
        <taxon>Pentapetalae</taxon>
        <taxon>asterids</taxon>
        <taxon>lamiids</taxon>
        <taxon>Boraginales</taxon>
        <taxon>Boraginaceae</taxon>
        <taxon>Boraginoideae</taxon>
        <taxon>Lithospermeae</taxon>
        <taxon>Lithospermum</taxon>
    </lineage>
</organism>
<comment type="caution">
    <text evidence="3">The sequence shown here is derived from an EMBL/GenBank/DDBJ whole genome shotgun (WGS) entry which is preliminary data.</text>
</comment>
<protein>
    <recommendedName>
        <fullName evidence="2">MULE transposase domain-containing protein</fullName>
    </recommendedName>
</protein>
<evidence type="ECO:0000259" key="2">
    <source>
        <dbReference type="Pfam" id="PF10551"/>
    </source>
</evidence>
<dbReference type="Pfam" id="PF10551">
    <property type="entry name" value="MULE"/>
    <property type="match status" value="1"/>
</dbReference>
<gene>
    <name evidence="3" type="ORF">LIER_14670</name>
</gene>
<evidence type="ECO:0000313" key="3">
    <source>
        <dbReference type="EMBL" id="GAA0157394.1"/>
    </source>
</evidence>
<accession>A0AAV3Q039</accession>
<evidence type="ECO:0000256" key="1">
    <source>
        <dbReference type="SAM" id="MobiDB-lite"/>
    </source>
</evidence>
<feature type="domain" description="MULE transposase" evidence="2">
    <location>
        <begin position="46"/>
        <end position="130"/>
    </location>
</feature>
<dbReference type="InterPro" id="IPR018289">
    <property type="entry name" value="MULE_transposase_dom"/>
</dbReference>
<dbReference type="PANTHER" id="PTHR31973:SF187">
    <property type="entry name" value="MUTATOR TRANSPOSASE MUDRA PROTEIN"/>
    <property type="match status" value="1"/>
</dbReference>
<evidence type="ECO:0000313" key="4">
    <source>
        <dbReference type="Proteomes" id="UP001454036"/>
    </source>
</evidence>
<reference evidence="3 4" key="1">
    <citation type="submission" date="2024-01" db="EMBL/GenBank/DDBJ databases">
        <title>The complete chloroplast genome sequence of Lithospermum erythrorhizon: insights into the phylogenetic relationship among Boraginaceae species and the maternal lineages of purple gromwells.</title>
        <authorList>
            <person name="Okada T."/>
            <person name="Watanabe K."/>
        </authorList>
    </citation>
    <scope>NUCLEOTIDE SEQUENCE [LARGE SCALE GENOMIC DNA]</scope>
</reference>
<dbReference type="PANTHER" id="PTHR31973">
    <property type="entry name" value="POLYPROTEIN, PUTATIVE-RELATED"/>
    <property type="match status" value="1"/>
</dbReference>
<feature type="region of interest" description="Disordered" evidence="1">
    <location>
        <begin position="204"/>
        <end position="224"/>
    </location>
</feature>
<dbReference type="Proteomes" id="UP001454036">
    <property type="component" value="Unassembled WGS sequence"/>
</dbReference>
<proteinExistence type="predicted"/>
<name>A0AAV3Q039_LITER</name>
<dbReference type="AlphaFoldDB" id="A0AAV3Q039"/>